<keyword evidence="1" id="KW-0547">Nucleotide-binding</keyword>
<organism evidence="3 4">
    <name type="scientific">[Torrubiella] hemipterigena</name>
    <dbReference type="NCBI Taxonomy" id="1531966"/>
    <lineage>
        <taxon>Eukaryota</taxon>
        <taxon>Fungi</taxon>
        <taxon>Dikarya</taxon>
        <taxon>Ascomycota</taxon>
        <taxon>Pezizomycotina</taxon>
        <taxon>Sordariomycetes</taxon>
        <taxon>Hypocreomycetidae</taxon>
        <taxon>Hypocreales</taxon>
        <taxon>Clavicipitaceae</taxon>
        <taxon>Clavicipitaceae incertae sedis</taxon>
        <taxon>'Torrubiella' clade</taxon>
    </lineage>
</organism>
<proteinExistence type="predicted"/>
<protein>
    <recommendedName>
        <fullName evidence="2">Protein kinase domain-containing protein</fullName>
    </recommendedName>
</protein>
<feature type="domain" description="Protein kinase" evidence="2">
    <location>
        <begin position="1"/>
        <end position="109"/>
    </location>
</feature>
<accession>A0A0A1TEL8</accession>
<evidence type="ECO:0000313" key="3">
    <source>
        <dbReference type="EMBL" id="CEJ85703.1"/>
    </source>
</evidence>
<dbReference type="HOGENOM" id="CLU_2185767_0_0_1"/>
<dbReference type="Proteomes" id="UP000039046">
    <property type="component" value="Unassembled WGS sequence"/>
</dbReference>
<feature type="binding site" evidence="1">
    <location>
        <position position="29"/>
    </location>
    <ligand>
        <name>ATP</name>
        <dbReference type="ChEBI" id="CHEBI:30616"/>
    </ligand>
</feature>
<dbReference type="GO" id="GO:0004672">
    <property type="term" value="F:protein kinase activity"/>
    <property type="evidence" value="ECO:0007669"/>
    <property type="project" value="InterPro"/>
</dbReference>
<dbReference type="InterPro" id="IPR000719">
    <property type="entry name" value="Prot_kinase_dom"/>
</dbReference>
<sequence length="109" mass="12553">MFYEKIGKGHFAEVFLCTQKVTNLQYVAKVFRAPKVDEGAKLHGIRQEIETMKEVNTHRHPSVIRLVDVFFNSESTEFNHEYSTISIVQELVSEGELLNLIVSQKKLSQ</sequence>
<evidence type="ECO:0000313" key="4">
    <source>
        <dbReference type="Proteomes" id="UP000039046"/>
    </source>
</evidence>
<gene>
    <name evidence="3" type="ORF">VHEMI03856</name>
</gene>
<dbReference type="GO" id="GO:0005524">
    <property type="term" value="F:ATP binding"/>
    <property type="evidence" value="ECO:0007669"/>
    <property type="project" value="UniProtKB-UniRule"/>
</dbReference>
<keyword evidence="1" id="KW-0067">ATP-binding</keyword>
<dbReference type="STRING" id="1531966.A0A0A1TEL8"/>
<dbReference type="OrthoDB" id="294853at2759"/>
<dbReference type="InterPro" id="IPR011009">
    <property type="entry name" value="Kinase-like_dom_sf"/>
</dbReference>
<evidence type="ECO:0000259" key="2">
    <source>
        <dbReference type="PROSITE" id="PS50011"/>
    </source>
</evidence>
<dbReference type="PANTHER" id="PTHR24347">
    <property type="entry name" value="SERINE/THREONINE-PROTEIN KINASE"/>
    <property type="match status" value="1"/>
</dbReference>
<evidence type="ECO:0000256" key="1">
    <source>
        <dbReference type="PROSITE-ProRule" id="PRU10141"/>
    </source>
</evidence>
<dbReference type="InterPro" id="IPR017441">
    <property type="entry name" value="Protein_kinase_ATP_BS"/>
</dbReference>
<dbReference type="Pfam" id="PF00069">
    <property type="entry name" value="Pkinase"/>
    <property type="match status" value="1"/>
</dbReference>
<dbReference type="Gene3D" id="3.30.200.20">
    <property type="entry name" value="Phosphorylase Kinase, domain 1"/>
    <property type="match status" value="1"/>
</dbReference>
<dbReference type="SUPFAM" id="SSF56112">
    <property type="entry name" value="Protein kinase-like (PK-like)"/>
    <property type="match status" value="1"/>
</dbReference>
<keyword evidence="4" id="KW-1185">Reference proteome</keyword>
<name>A0A0A1TEL8_9HYPO</name>
<dbReference type="EMBL" id="CDHN01000002">
    <property type="protein sequence ID" value="CEJ85703.1"/>
    <property type="molecule type" value="Genomic_DNA"/>
</dbReference>
<dbReference type="AlphaFoldDB" id="A0A0A1TEL8"/>
<dbReference type="PROSITE" id="PS00107">
    <property type="entry name" value="PROTEIN_KINASE_ATP"/>
    <property type="match status" value="1"/>
</dbReference>
<reference evidence="3 4" key="1">
    <citation type="journal article" date="2015" name="Genome Announc.">
        <title>Draft Genome Sequence and Gene Annotation of the Entomopathogenic Fungus Verticillium hemipterigenum.</title>
        <authorList>
            <person name="Horn F."/>
            <person name="Habel A."/>
            <person name="Scharf D.H."/>
            <person name="Dworschak J."/>
            <person name="Brakhage A.A."/>
            <person name="Guthke R."/>
            <person name="Hertweck C."/>
            <person name="Linde J."/>
        </authorList>
    </citation>
    <scope>NUCLEOTIDE SEQUENCE [LARGE SCALE GENOMIC DNA]</scope>
</reference>
<dbReference type="PROSITE" id="PS50011">
    <property type="entry name" value="PROTEIN_KINASE_DOM"/>
    <property type="match status" value="1"/>
</dbReference>